<dbReference type="Proteomes" id="UP000266841">
    <property type="component" value="Unassembled WGS sequence"/>
</dbReference>
<proteinExistence type="predicted"/>
<feature type="region of interest" description="Disordered" evidence="1">
    <location>
        <begin position="1"/>
        <end position="43"/>
    </location>
</feature>
<dbReference type="AlphaFoldDB" id="K0S7U0"/>
<comment type="caution">
    <text evidence="2">The sequence shown here is derived from an EMBL/GenBank/DDBJ whole genome shotgun (WGS) entry which is preliminary data.</text>
</comment>
<dbReference type="EMBL" id="AGNL01035116">
    <property type="protein sequence ID" value="EJK54892.1"/>
    <property type="molecule type" value="Genomic_DNA"/>
</dbReference>
<sequence>MCAGRGDQRSSDIESPRLDGVRKIRRQGLKPPKSGDLSPPTRVDEDGFLRCRLAVGTILAVEVGIAVDKHHEHQHPPHLPSQHPIVRLKSERSSSLAHPKSKVFLVPWTPSKSVDPLTHV</sequence>
<protein>
    <submittedName>
        <fullName evidence="2">Uncharacterized protein</fullName>
    </submittedName>
</protein>
<reference evidence="2 3" key="1">
    <citation type="journal article" date="2012" name="Genome Biol.">
        <title>Genome and low-iron response of an oceanic diatom adapted to chronic iron limitation.</title>
        <authorList>
            <person name="Lommer M."/>
            <person name="Specht M."/>
            <person name="Roy A.S."/>
            <person name="Kraemer L."/>
            <person name="Andreson R."/>
            <person name="Gutowska M.A."/>
            <person name="Wolf J."/>
            <person name="Bergner S.V."/>
            <person name="Schilhabel M.B."/>
            <person name="Klostermeier U.C."/>
            <person name="Beiko R.G."/>
            <person name="Rosenstiel P."/>
            <person name="Hippler M."/>
            <person name="Laroche J."/>
        </authorList>
    </citation>
    <scope>NUCLEOTIDE SEQUENCE [LARGE SCALE GENOMIC DNA]</scope>
    <source>
        <strain evidence="2 3">CCMP1005</strain>
    </source>
</reference>
<evidence type="ECO:0000313" key="2">
    <source>
        <dbReference type="EMBL" id="EJK54892.1"/>
    </source>
</evidence>
<evidence type="ECO:0000256" key="1">
    <source>
        <dbReference type="SAM" id="MobiDB-lite"/>
    </source>
</evidence>
<gene>
    <name evidence="2" type="ORF">THAOC_25441</name>
</gene>
<feature type="non-terminal residue" evidence="2">
    <location>
        <position position="120"/>
    </location>
</feature>
<accession>K0S7U0</accession>
<keyword evidence="3" id="KW-1185">Reference proteome</keyword>
<evidence type="ECO:0000313" key="3">
    <source>
        <dbReference type="Proteomes" id="UP000266841"/>
    </source>
</evidence>
<feature type="compositionally biased region" description="Basic and acidic residues" evidence="1">
    <location>
        <begin position="1"/>
        <end position="22"/>
    </location>
</feature>
<name>K0S7U0_THAOC</name>
<organism evidence="2 3">
    <name type="scientific">Thalassiosira oceanica</name>
    <name type="common">Marine diatom</name>
    <dbReference type="NCBI Taxonomy" id="159749"/>
    <lineage>
        <taxon>Eukaryota</taxon>
        <taxon>Sar</taxon>
        <taxon>Stramenopiles</taxon>
        <taxon>Ochrophyta</taxon>
        <taxon>Bacillariophyta</taxon>
        <taxon>Coscinodiscophyceae</taxon>
        <taxon>Thalassiosirophycidae</taxon>
        <taxon>Thalassiosirales</taxon>
        <taxon>Thalassiosiraceae</taxon>
        <taxon>Thalassiosira</taxon>
    </lineage>
</organism>